<gene>
    <name evidence="6" type="ORF">V5O48_011452</name>
</gene>
<evidence type="ECO:0000313" key="6">
    <source>
        <dbReference type="EMBL" id="KAL0570506.1"/>
    </source>
</evidence>
<dbReference type="InterPro" id="IPR001461">
    <property type="entry name" value="Aspartic_peptidase_A1"/>
</dbReference>
<reference evidence="6 7" key="1">
    <citation type="submission" date="2024-02" db="EMBL/GenBank/DDBJ databases">
        <title>A draft genome for the cacao thread blight pathogen Marasmius crinis-equi.</title>
        <authorList>
            <person name="Cohen S.P."/>
            <person name="Baruah I.K."/>
            <person name="Amoako-Attah I."/>
            <person name="Bukari Y."/>
            <person name="Meinhardt L.W."/>
            <person name="Bailey B.A."/>
        </authorList>
    </citation>
    <scope>NUCLEOTIDE SEQUENCE [LARGE SCALE GENOMIC DNA]</scope>
    <source>
        <strain evidence="6 7">GH-76</strain>
    </source>
</reference>
<dbReference type="Proteomes" id="UP001465976">
    <property type="component" value="Unassembled WGS sequence"/>
</dbReference>
<dbReference type="PROSITE" id="PS51767">
    <property type="entry name" value="PEPTIDASE_A1"/>
    <property type="match status" value="1"/>
</dbReference>
<comment type="caution">
    <text evidence="6">The sequence shown here is derived from an EMBL/GenBank/DDBJ whole genome shotgun (WGS) entry which is preliminary data.</text>
</comment>
<name>A0ABR3F5H4_9AGAR</name>
<dbReference type="SUPFAM" id="SSF50630">
    <property type="entry name" value="Acid proteases"/>
    <property type="match status" value="1"/>
</dbReference>
<evidence type="ECO:0000259" key="5">
    <source>
        <dbReference type="PROSITE" id="PS51767"/>
    </source>
</evidence>
<dbReference type="PROSITE" id="PS00141">
    <property type="entry name" value="ASP_PROTEASE"/>
    <property type="match status" value="2"/>
</dbReference>
<dbReference type="EMBL" id="JBAHYK010000921">
    <property type="protein sequence ID" value="KAL0570506.1"/>
    <property type="molecule type" value="Genomic_DNA"/>
</dbReference>
<feature type="domain" description="Peptidase A1" evidence="5">
    <location>
        <begin position="134"/>
        <end position="430"/>
    </location>
</feature>
<dbReference type="PRINTS" id="PR00792">
    <property type="entry name" value="PEPSIN"/>
</dbReference>
<accession>A0ABR3F5H4</accession>
<proteinExistence type="inferred from homology"/>
<keyword evidence="2 3" id="KW-0064">Aspartyl protease</keyword>
<evidence type="ECO:0000313" key="7">
    <source>
        <dbReference type="Proteomes" id="UP001465976"/>
    </source>
</evidence>
<keyword evidence="7" id="KW-1185">Reference proteome</keyword>
<keyword evidence="4" id="KW-0732">Signal</keyword>
<dbReference type="Pfam" id="PF00026">
    <property type="entry name" value="Asp"/>
    <property type="match status" value="1"/>
</dbReference>
<feature type="chain" id="PRO_5046853712" description="Peptidase A1 domain-containing protein" evidence="4">
    <location>
        <begin position="23"/>
        <end position="430"/>
    </location>
</feature>
<dbReference type="InterPro" id="IPR033121">
    <property type="entry name" value="PEPTIDASE_A1"/>
</dbReference>
<evidence type="ECO:0000256" key="3">
    <source>
        <dbReference type="RuleBase" id="RU000454"/>
    </source>
</evidence>
<evidence type="ECO:0000256" key="4">
    <source>
        <dbReference type="SAM" id="SignalP"/>
    </source>
</evidence>
<dbReference type="InterPro" id="IPR021109">
    <property type="entry name" value="Peptidase_aspartic_dom_sf"/>
</dbReference>
<evidence type="ECO:0000256" key="1">
    <source>
        <dbReference type="ARBA" id="ARBA00007447"/>
    </source>
</evidence>
<keyword evidence="3" id="KW-0378">Hydrolase</keyword>
<keyword evidence="3" id="KW-0645">Protease</keyword>
<dbReference type="InterPro" id="IPR034164">
    <property type="entry name" value="Pepsin-like_dom"/>
</dbReference>
<organism evidence="6 7">
    <name type="scientific">Marasmius crinis-equi</name>
    <dbReference type="NCBI Taxonomy" id="585013"/>
    <lineage>
        <taxon>Eukaryota</taxon>
        <taxon>Fungi</taxon>
        <taxon>Dikarya</taxon>
        <taxon>Basidiomycota</taxon>
        <taxon>Agaricomycotina</taxon>
        <taxon>Agaricomycetes</taxon>
        <taxon>Agaricomycetidae</taxon>
        <taxon>Agaricales</taxon>
        <taxon>Marasmiineae</taxon>
        <taxon>Marasmiaceae</taxon>
        <taxon>Marasmius</taxon>
    </lineage>
</organism>
<dbReference type="CDD" id="cd05471">
    <property type="entry name" value="pepsin_like"/>
    <property type="match status" value="1"/>
</dbReference>
<feature type="signal peptide" evidence="4">
    <location>
        <begin position="1"/>
        <end position="22"/>
    </location>
</feature>
<dbReference type="PANTHER" id="PTHR47966">
    <property type="entry name" value="BETA-SITE APP-CLEAVING ENZYME, ISOFORM A-RELATED"/>
    <property type="match status" value="1"/>
</dbReference>
<dbReference type="InterPro" id="IPR001969">
    <property type="entry name" value="Aspartic_peptidase_AS"/>
</dbReference>
<evidence type="ECO:0000256" key="2">
    <source>
        <dbReference type="ARBA" id="ARBA00022750"/>
    </source>
</evidence>
<comment type="similarity">
    <text evidence="1 3">Belongs to the peptidase A1 family.</text>
</comment>
<dbReference type="PANTHER" id="PTHR47966:SF51">
    <property type="entry name" value="BETA-SITE APP-CLEAVING ENZYME, ISOFORM A-RELATED"/>
    <property type="match status" value="1"/>
</dbReference>
<protein>
    <recommendedName>
        <fullName evidence="5">Peptidase A1 domain-containing protein</fullName>
    </recommendedName>
</protein>
<dbReference type="Gene3D" id="2.40.70.10">
    <property type="entry name" value="Acid Proteases"/>
    <property type="match status" value="2"/>
</dbReference>
<sequence>MTRLSFLLSFSVALSIFSAANAGHILPVNRRSFNHATTGNRGFNFNFAESELQGVIRKYILVPQDGILLNPENDISEFVNGNYPDTDTVIERLFLPENPDKIAQVTEAIVDPLNGTVGTMPLIDDVENGVDLIYYGDINIGTPGQVLSVDVDTGSADLWVPSECDRCWSRQYDPQRSSTYRRKESDEPFDVTYGTGWAHGSTAVDRVQLAGIVIEDQTFAAVSHESSDFAYYPNDGILGLAFSTTAQSHDFTVVENAILERKVQIPAFSIHLERGQPEGSELCVGCFDPSKALGPPSWNQVISRAYWSIFLNAFVTYGSWHLFPDKISAAIDSGTTLIYLPSRAADYVYSKIPGARNATQYGAGFYSYPCNAVVDIRFVFDNNAYSIHPDDFNQGVTSSDPSQCVGGIIAIRDFSWPSNLAIIGADADLC</sequence>